<dbReference type="PANTHER" id="PTHR43800:SF1">
    <property type="entry name" value="PEPTIDYL-LYSINE N-ACETYLTRANSFERASE YJAB"/>
    <property type="match status" value="1"/>
</dbReference>
<organism evidence="4 5">
    <name type="scientific">Paenibacillus tyrfis</name>
    <dbReference type="NCBI Taxonomy" id="1501230"/>
    <lineage>
        <taxon>Bacteria</taxon>
        <taxon>Bacillati</taxon>
        <taxon>Bacillota</taxon>
        <taxon>Bacilli</taxon>
        <taxon>Bacillales</taxon>
        <taxon>Paenibacillaceae</taxon>
        <taxon>Paenibacillus</taxon>
    </lineage>
</organism>
<proteinExistence type="predicted"/>
<comment type="caution">
    <text evidence="4">The sequence shown here is derived from an EMBL/GenBank/DDBJ whole genome shotgun (WGS) entry which is preliminary data.</text>
</comment>
<keyword evidence="2" id="KW-0012">Acyltransferase</keyword>
<dbReference type="SUPFAM" id="SSF55729">
    <property type="entry name" value="Acyl-CoA N-acyltransferases (Nat)"/>
    <property type="match status" value="1"/>
</dbReference>
<evidence type="ECO:0000256" key="2">
    <source>
        <dbReference type="ARBA" id="ARBA00023315"/>
    </source>
</evidence>
<protein>
    <recommendedName>
        <fullName evidence="3">N-acetyltransferase domain-containing protein</fullName>
    </recommendedName>
</protein>
<gene>
    <name evidence="4" type="ORF">ET33_10805</name>
</gene>
<dbReference type="AlphaFoldDB" id="A0A081P0F5"/>
<dbReference type="OrthoDB" id="46888at2"/>
<keyword evidence="1" id="KW-0808">Transferase</keyword>
<evidence type="ECO:0000256" key="1">
    <source>
        <dbReference type="ARBA" id="ARBA00022679"/>
    </source>
</evidence>
<dbReference type="InterPro" id="IPR000182">
    <property type="entry name" value="GNAT_dom"/>
</dbReference>
<dbReference type="CDD" id="cd04301">
    <property type="entry name" value="NAT_SF"/>
    <property type="match status" value="1"/>
</dbReference>
<dbReference type="PROSITE" id="PS51186">
    <property type="entry name" value="GNAT"/>
    <property type="match status" value="1"/>
</dbReference>
<evidence type="ECO:0000313" key="5">
    <source>
        <dbReference type="Proteomes" id="UP000028123"/>
    </source>
</evidence>
<dbReference type="EMBL" id="JNVM01000017">
    <property type="protein sequence ID" value="KEQ24178.1"/>
    <property type="molecule type" value="Genomic_DNA"/>
</dbReference>
<evidence type="ECO:0000313" key="4">
    <source>
        <dbReference type="EMBL" id="KEQ24178.1"/>
    </source>
</evidence>
<feature type="domain" description="N-acetyltransferase" evidence="3">
    <location>
        <begin position="1"/>
        <end position="151"/>
    </location>
</feature>
<accession>A0A081P0F5</accession>
<dbReference type="Proteomes" id="UP000028123">
    <property type="component" value="Unassembled WGS sequence"/>
</dbReference>
<dbReference type="RefSeq" id="WP_036686438.1">
    <property type="nucleotide sequence ID" value="NZ_FYEP01000002.1"/>
</dbReference>
<dbReference type="Pfam" id="PF00583">
    <property type="entry name" value="Acetyltransf_1"/>
    <property type="match status" value="1"/>
</dbReference>
<dbReference type="GO" id="GO:0016747">
    <property type="term" value="F:acyltransferase activity, transferring groups other than amino-acyl groups"/>
    <property type="evidence" value="ECO:0007669"/>
    <property type="project" value="InterPro"/>
</dbReference>
<dbReference type="PANTHER" id="PTHR43800">
    <property type="entry name" value="PEPTIDYL-LYSINE N-ACETYLTRANSFERASE YJAB"/>
    <property type="match status" value="1"/>
</dbReference>
<keyword evidence="5" id="KW-1185">Reference proteome</keyword>
<dbReference type="Gene3D" id="3.40.630.30">
    <property type="match status" value="1"/>
</dbReference>
<name>A0A081P0F5_9BACL</name>
<dbReference type="InterPro" id="IPR016181">
    <property type="entry name" value="Acyl_CoA_acyltransferase"/>
</dbReference>
<dbReference type="eggNOG" id="COG0456">
    <property type="taxonomic scope" value="Bacteria"/>
</dbReference>
<evidence type="ECO:0000259" key="3">
    <source>
        <dbReference type="PROSITE" id="PS51186"/>
    </source>
</evidence>
<reference evidence="4 5" key="1">
    <citation type="submission" date="2014-06" db="EMBL/GenBank/DDBJ databases">
        <title>Draft genome sequence of Paenibacillus sp. MSt1.</title>
        <authorList>
            <person name="Aw Y.K."/>
            <person name="Ong K.S."/>
            <person name="Gan H.M."/>
            <person name="Lee S.M."/>
        </authorList>
    </citation>
    <scope>NUCLEOTIDE SEQUENCE [LARGE SCALE GENOMIC DNA]</scope>
    <source>
        <strain evidence="4 5">MSt1</strain>
    </source>
</reference>
<sequence length="151" mass="16746">MIQQLDMTQPAVAEQVLRVQLPAYRVEAELIGFDGIPQLRDTAQTLMQAEETFYGYTADGTLAGVIAVEKQEDVLHITRLVVHPDYFRRGIGRSLVQYALESVPGIRKFAVSTGAKNGSAISLYKQFGFAETKDVEVAPQVFITILEKEVN</sequence>